<keyword evidence="1" id="KW-1133">Transmembrane helix</keyword>
<keyword evidence="1" id="KW-0472">Membrane</keyword>
<gene>
    <name evidence="2" type="ORF">IQ249_12630</name>
</gene>
<feature type="transmembrane region" description="Helical" evidence="1">
    <location>
        <begin position="12"/>
        <end position="32"/>
    </location>
</feature>
<proteinExistence type="predicted"/>
<organism evidence="2 3">
    <name type="scientific">Lusitaniella coriacea LEGE 07157</name>
    <dbReference type="NCBI Taxonomy" id="945747"/>
    <lineage>
        <taxon>Bacteria</taxon>
        <taxon>Bacillati</taxon>
        <taxon>Cyanobacteriota</taxon>
        <taxon>Cyanophyceae</taxon>
        <taxon>Spirulinales</taxon>
        <taxon>Lusitaniellaceae</taxon>
        <taxon>Lusitaniella</taxon>
    </lineage>
</organism>
<sequence>MTLIDSNAWHHWVDQFCTVLFFGTVVGAFWFASRMD</sequence>
<accession>A0A8J7DX07</accession>
<dbReference type="AlphaFoldDB" id="A0A8J7DX07"/>
<comment type="caution">
    <text evidence="2">The sequence shown here is derived from an EMBL/GenBank/DDBJ whole genome shotgun (WGS) entry which is preliminary data.</text>
</comment>
<dbReference type="EMBL" id="JADEWZ010000017">
    <property type="protein sequence ID" value="MBE9116746.1"/>
    <property type="molecule type" value="Genomic_DNA"/>
</dbReference>
<keyword evidence="1" id="KW-0812">Transmembrane</keyword>
<reference evidence="2" key="1">
    <citation type="submission" date="2020-10" db="EMBL/GenBank/DDBJ databases">
        <authorList>
            <person name="Castelo-Branco R."/>
            <person name="Eusebio N."/>
            <person name="Adriana R."/>
            <person name="Vieira A."/>
            <person name="Brugerolle De Fraissinette N."/>
            <person name="Rezende De Castro R."/>
            <person name="Schneider M.P."/>
            <person name="Vasconcelos V."/>
            <person name="Leao P.N."/>
        </authorList>
    </citation>
    <scope>NUCLEOTIDE SEQUENCE</scope>
    <source>
        <strain evidence="2">LEGE 07157</strain>
    </source>
</reference>
<evidence type="ECO:0000313" key="3">
    <source>
        <dbReference type="Proteomes" id="UP000654482"/>
    </source>
</evidence>
<dbReference type="Proteomes" id="UP000654482">
    <property type="component" value="Unassembled WGS sequence"/>
</dbReference>
<protein>
    <submittedName>
        <fullName evidence="2">Delta-aminolevulinic acid dehydratase</fullName>
    </submittedName>
</protein>
<dbReference type="RefSeq" id="WP_194029839.1">
    <property type="nucleotide sequence ID" value="NZ_JADEWZ010000017.1"/>
</dbReference>
<evidence type="ECO:0000313" key="2">
    <source>
        <dbReference type="EMBL" id="MBE9116746.1"/>
    </source>
</evidence>
<evidence type="ECO:0000256" key="1">
    <source>
        <dbReference type="SAM" id="Phobius"/>
    </source>
</evidence>
<name>A0A8J7DX07_9CYAN</name>
<keyword evidence="3" id="KW-1185">Reference proteome</keyword>